<dbReference type="AlphaFoldDB" id="A0A3D9B9U4"/>
<evidence type="ECO:0000313" key="4">
    <source>
        <dbReference type="Proteomes" id="UP000256257"/>
    </source>
</evidence>
<dbReference type="Proteomes" id="UP000256257">
    <property type="component" value="Unassembled WGS sequence"/>
</dbReference>
<dbReference type="EMBL" id="QNVV01000001">
    <property type="protein sequence ID" value="REC50373.1"/>
    <property type="molecule type" value="Genomic_DNA"/>
</dbReference>
<dbReference type="GO" id="GO:0046872">
    <property type="term" value="F:metal ion binding"/>
    <property type="evidence" value="ECO:0007669"/>
    <property type="project" value="InterPro"/>
</dbReference>
<dbReference type="GO" id="GO:0005524">
    <property type="term" value="F:ATP binding"/>
    <property type="evidence" value="ECO:0007669"/>
    <property type="project" value="UniProtKB-UniRule"/>
</dbReference>
<evidence type="ECO:0000259" key="2">
    <source>
        <dbReference type="PROSITE" id="PS50975"/>
    </source>
</evidence>
<organism evidence="3 4">
    <name type="scientific">Chryseobacterium pennipullorum</name>
    <dbReference type="NCBI Taxonomy" id="2258963"/>
    <lineage>
        <taxon>Bacteria</taxon>
        <taxon>Pseudomonadati</taxon>
        <taxon>Bacteroidota</taxon>
        <taxon>Flavobacteriia</taxon>
        <taxon>Flavobacteriales</taxon>
        <taxon>Weeksellaceae</taxon>
        <taxon>Chryseobacterium group</taxon>
        <taxon>Chryseobacterium</taxon>
    </lineage>
</organism>
<keyword evidence="1" id="KW-0547">Nucleotide-binding</keyword>
<dbReference type="Gene3D" id="3.30.470.20">
    <property type="entry name" value="ATP-grasp fold, B domain"/>
    <property type="match status" value="1"/>
</dbReference>
<dbReference type="RefSeq" id="WP_115926196.1">
    <property type="nucleotide sequence ID" value="NZ_QNVV01000001.1"/>
</dbReference>
<protein>
    <submittedName>
        <fullName evidence="3">Grasp-with-spasm system ATP-grasp peptide maturase</fullName>
    </submittedName>
</protein>
<dbReference type="SUPFAM" id="SSF56059">
    <property type="entry name" value="Glutathione synthetase ATP-binding domain-like"/>
    <property type="match status" value="1"/>
</dbReference>
<dbReference type="NCBIfam" id="TIGR04192">
    <property type="entry name" value="GRASP_w_spasm"/>
    <property type="match status" value="1"/>
</dbReference>
<dbReference type="OrthoDB" id="583309at2"/>
<evidence type="ECO:0000256" key="1">
    <source>
        <dbReference type="PROSITE-ProRule" id="PRU00409"/>
    </source>
</evidence>
<feature type="domain" description="ATP-grasp" evidence="2">
    <location>
        <begin position="133"/>
        <end position="318"/>
    </location>
</feature>
<comment type="caution">
    <text evidence="3">The sequence shown here is derived from an EMBL/GenBank/DDBJ whole genome shotgun (WGS) entry which is preliminary data.</text>
</comment>
<accession>A0A3D9B9U4</accession>
<dbReference type="GO" id="GO:0009432">
    <property type="term" value="P:SOS response"/>
    <property type="evidence" value="ECO:0007669"/>
    <property type="project" value="TreeGrafter"/>
</dbReference>
<dbReference type="PANTHER" id="PTHR21621:SF0">
    <property type="entry name" value="BETA-CITRYLGLUTAMATE SYNTHASE B-RELATED"/>
    <property type="match status" value="1"/>
</dbReference>
<sequence length="330" mass="39261">MIIIFSKNYGENTTDHVLNWLYHHKKDNEVIIRINGDDLLNKDFYIDISNSEFNFNNQKIDNQIVNTIWFRRTFDEDFLNIEPKIFNEFHNNKTLENHLFSELRTIYGFLESFLNNSVWINKYSQSLNKLKTLKLAEKHGLNIPETYISNRIEIINKLAIDKNLITKPISDAVTLFDTDSHYMMYTSEVSEIKNEGHIFPTKVQSKIDKKFELRILYMDDVFYSMAIFSQNDKKTKVDFRNYNYKKSNRSVPYQLPIKIESSLKELVKELDLKTCSIDMIVSKDEEYYFLEINPVGQFGMVSKPCNYHLEEQMSLYILKNHEKNNNEIKK</sequence>
<dbReference type="PROSITE" id="PS50975">
    <property type="entry name" value="ATP_GRASP"/>
    <property type="match status" value="1"/>
</dbReference>
<keyword evidence="4" id="KW-1185">Reference proteome</keyword>
<keyword evidence="1" id="KW-0067">ATP-binding</keyword>
<dbReference type="GO" id="GO:0005737">
    <property type="term" value="C:cytoplasm"/>
    <property type="evidence" value="ECO:0007669"/>
    <property type="project" value="TreeGrafter"/>
</dbReference>
<name>A0A3D9B9U4_9FLAO</name>
<proteinExistence type="predicted"/>
<reference evidence="3 4" key="1">
    <citation type="submission" date="2018-06" db="EMBL/GenBank/DDBJ databases">
        <title>Novel Chryseobacterium species.</title>
        <authorList>
            <person name="Newman J."/>
            <person name="Hugo C."/>
            <person name="Oosthuizen L."/>
            <person name="Charimba G."/>
        </authorList>
    </citation>
    <scope>NUCLEOTIDE SEQUENCE [LARGE SCALE GENOMIC DNA]</scope>
    <source>
        <strain evidence="3 4">7_F195</strain>
    </source>
</reference>
<dbReference type="InterPro" id="IPR026455">
    <property type="entry name" value="GRASP_w_spasm"/>
</dbReference>
<dbReference type="GO" id="GO:0018169">
    <property type="term" value="F:ribosomal S6-glutamic acid ligase activity"/>
    <property type="evidence" value="ECO:0007669"/>
    <property type="project" value="TreeGrafter"/>
</dbReference>
<gene>
    <name evidence="3" type="primary">gwsG</name>
    <name evidence="3" type="ORF">DRF67_02265</name>
</gene>
<dbReference type="InterPro" id="IPR011761">
    <property type="entry name" value="ATP-grasp"/>
</dbReference>
<evidence type="ECO:0000313" key="3">
    <source>
        <dbReference type="EMBL" id="REC50373.1"/>
    </source>
</evidence>
<dbReference type="PANTHER" id="PTHR21621">
    <property type="entry name" value="RIBOSOMAL PROTEIN S6 MODIFICATION PROTEIN"/>
    <property type="match status" value="1"/>
</dbReference>